<proteinExistence type="predicted"/>
<evidence type="ECO:0000313" key="1">
    <source>
        <dbReference type="Proteomes" id="UP000046393"/>
    </source>
</evidence>
<dbReference type="AlphaFoldDB" id="A0A0N5B0K4"/>
<dbReference type="WBParaSite" id="SMUV_0001080601-mRNA-1">
    <property type="protein sequence ID" value="SMUV_0001080601-mRNA-1"/>
    <property type="gene ID" value="SMUV_0001080601"/>
</dbReference>
<accession>A0A0N5B0K4</accession>
<name>A0A0N5B0K4_9BILA</name>
<evidence type="ECO:0000313" key="2">
    <source>
        <dbReference type="WBParaSite" id="SMUV_0001080601-mRNA-1"/>
    </source>
</evidence>
<protein>
    <submittedName>
        <fullName evidence="2">Ion_trans domain-containing protein</fullName>
    </submittedName>
</protein>
<keyword evidence="1" id="KW-1185">Reference proteome</keyword>
<organism evidence="1 2">
    <name type="scientific">Syphacia muris</name>
    <dbReference type="NCBI Taxonomy" id="451379"/>
    <lineage>
        <taxon>Eukaryota</taxon>
        <taxon>Metazoa</taxon>
        <taxon>Ecdysozoa</taxon>
        <taxon>Nematoda</taxon>
        <taxon>Chromadorea</taxon>
        <taxon>Rhabditida</taxon>
        <taxon>Spirurina</taxon>
        <taxon>Oxyuridomorpha</taxon>
        <taxon>Oxyuroidea</taxon>
        <taxon>Oxyuridae</taxon>
        <taxon>Syphacia</taxon>
    </lineage>
</organism>
<reference evidence="2" key="1">
    <citation type="submission" date="2017-02" db="UniProtKB">
        <authorList>
            <consortium name="WormBaseParasite"/>
        </authorList>
    </citation>
    <scope>IDENTIFICATION</scope>
</reference>
<sequence>MECVCVTAAENCFFSAADTKCFWLIEVVLEWSNVVQRSFRCLSLQYLKFKRLVGLTILRAAPEMFFLVVFQLTRLIFHLLAGSSGNGELMGGQQSRVNDAVHGGSRRGCNDDSSLSGCQDNNSYIWRSGSPCCESALASSDMERRPSSVETFLSHIHRPQDPSRWSSRGVHAA</sequence>
<dbReference type="Proteomes" id="UP000046393">
    <property type="component" value="Unplaced"/>
</dbReference>